<organism evidence="2 3">
    <name type="scientific">Trichosporon asahii var. asahii (strain CBS 8904)</name>
    <name type="common">Yeast</name>
    <dbReference type="NCBI Taxonomy" id="1220162"/>
    <lineage>
        <taxon>Eukaryota</taxon>
        <taxon>Fungi</taxon>
        <taxon>Dikarya</taxon>
        <taxon>Basidiomycota</taxon>
        <taxon>Agaricomycotina</taxon>
        <taxon>Tremellomycetes</taxon>
        <taxon>Trichosporonales</taxon>
        <taxon>Trichosporonaceae</taxon>
        <taxon>Trichosporon</taxon>
    </lineage>
</organism>
<feature type="region of interest" description="Disordered" evidence="1">
    <location>
        <begin position="1"/>
        <end position="34"/>
    </location>
</feature>
<dbReference type="InParanoid" id="K1WDT8"/>
<evidence type="ECO:0000256" key="1">
    <source>
        <dbReference type="SAM" id="MobiDB-lite"/>
    </source>
</evidence>
<accession>K1WDT8</accession>
<sequence length="351" mass="38066">MTRSWRGSGSTSQASSRTLAAQLVSAPPRSTPTHAAQRARSLVFLPLRLVSTFSHARARDELPTNILFLDWFLSLTEKRQYMNIDNLYYEHQDRTNNRFRSKRRSRAADAQTPALTADVTSPATLAAPSPSHPYANASNPASPTPNFAPPVFAGPSHPPLFAAPPTTTSSNSHLPGYLRCRNSQGEDEWTGTILACDRSGATTRLSSPSTPTRSGGSRSEGIADACQPTGARTCQRERADGGSVGRLAEIWTHTRLGGGVVFRIDDALALAYKPRYTCPGPVRPTLATLDTSPPSDLRTFKQSLARPIDVFTHRITATVIARLGPLVMNKHHTDMITITTHITTTTTSSHT</sequence>
<reference evidence="2 3" key="1">
    <citation type="journal article" date="2012" name="Eukaryot. Cell">
        <title>Genome sequence of the Trichosporon asahii environmental strain CBS 8904.</title>
        <authorList>
            <person name="Yang R.Y."/>
            <person name="Li H.T."/>
            <person name="Zhu H."/>
            <person name="Zhou G.P."/>
            <person name="Wang M."/>
            <person name="Wang L."/>
        </authorList>
    </citation>
    <scope>NUCLEOTIDE SEQUENCE [LARGE SCALE GENOMIC DNA]</scope>
    <source>
        <strain evidence="2 3">CBS 8904</strain>
    </source>
</reference>
<keyword evidence="3" id="KW-1185">Reference proteome</keyword>
<dbReference type="Proteomes" id="UP000006757">
    <property type="component" value="Unassembled WGS sequence"/>
</dbReference>
<evidence type="ECO:0000313" key="2">
    <source>
        <dbReference type="EMBL" id="EKC99763.1"/>
    </source>
</evidence>
<dbReference type="AlphaFoldDB" id="K1WDT8"/>
<feature type="compositionally biased region" description="Polar residues" evidence="1">
    <location>
        <begin position="1"/>
        <end position="19"/>
    </location>
</feature>
<feature type="compositionally biased region" description="Low complexity" evidence="1">
    <location>
        <begin position="206"/>
        <end position="219"/>
    </location>
</feature>
<evidence type="ECO:0000313" key="3">
    <source>
        <dbReference type="Proteomes" id="UP000006757"/>
    </source>
</evidence>
<comment type="caution">
    <text evidence="2">The sequence shown here is derived from an EMBL/GenBank/DDBJ whole genome shotgun (WGS) entry which is preliminary data.</text>
</comment>
<proteinExistence type="predicted"/>
<dbReference type="HOGENOM" id="CLU_790333_0_0_1"/>
<protein>
    <submittedName>
        <fullName evidence="2">Uncharacterized protein</fullName>
    </submittedName>
</protein>
<gene>
    <name evidence="2" type="ORF">A1Q2_05947</name>
</gene>
<feature type="region of interest" description="Disordered" evidence="1">
    <location>
        <begin position="200"/>
        <end position="238"/>
    </location>
</feature>
<feature type="region of interest" description="Disordered" evidence="1">
    <location>
        <begin position="97"/>
        <end position="147"/>
    </location>
</feature>
<dbReference type="EMBL" id="AMBO01000363">
    <property type="protein sequence ID" value="EKC99763.1"/>
    <property type="molecule type" value="Genomic_DNA"/>
</dbReference>
<name>K1WDT8_TRIAC</name>